<dbReference type="STRING" id="59748.PA0448"/>
<evidence type="ECO:0000313" key="2">
    <source>
        <dbReference type="Proteomes" id="UP000008323"/>
    </source>
</evidence>
<keyword evidence="1" id="KW-0255">Endonuclease</keyword>
<accession>B1VA10</accession>
<name>B1VA10_PHYAS</name>
<evidence type="ECO:0000313" key="1">
    <source>
        <dbReference type="EMBL" id="CAM11782.1"/>
    </source>
</evidence>
<dbReference type="eggNOG" id="COG0648">
    <property type="taxonomic scope" value="Bacteria"/>
</dbReference>
<sequence length="83" mass="9183">MLILGSHVPMQKPDNFKGSVKTALAMRANSFMVYSGAPKNTIRKEQDKSQIKEALELAFQNNLFCDNFVGHAPYIVNLANGDP</sequence>
<organism evidence="1 2">
    <name type="scientific">Phytoplasma australiense</name>
    <dbReference type="NCBI Taxonomy" id="59748"/>
    <lineage>
        <taxon>Bacteria</taxon>
        <taxon>Bacillati</taxon>
        <taxon>Mycoplasmatota</taxon>
        <taxon>Mollicutes</taxon>
        <taxon>Acholeplasmatales</taxon>
        <taxon>Acholeplasmataceae</taxon>
        <taxon>Candidatus Phytoplasma</taxon>
        <taxon>16SrXII (Stolbur group)</taxon>
    </lineage>
</organism>
<dbReference type="Proteomes" id="UP000008323">
    <property type="component" value="Chromosome"/>
</dbReference>
<reference evidence="1 2" key="1">
    <citation type="journal article" date="2008" name="J. Bacteriol.">
        <title>Comparative genome analysis of 'Candidatus Phytoplasma australiense' (subgroup tuf-Australia I; rp-A) and 'Ca. Phytoplasma asteris' strains OY-M and AY-WB.</title>
        <authorList>
            <person name="Tran-Nguyen L.T."/>
            <person name="Kube M."/>
            <person name="Schneider B."/>
            <person name="Reinhardt R."/>
            <person name="Gibb K.S."/>
        </authorList>
    </citation>
    <scope>NUCLEOTIDE SEQUENCE [LARGE SCALE GENOMIC DNA]</scope>
</reference>
<dbReference type="SUPFAM" id="SSF51658">
    <property type="entry name" value="Xylose isomerase-like"/>
    <property type="match status" value="1"/>
</dbReference>
<dbReference type="Gene3D" id="3.20.20.150">
    <property type="entry name" value="Divalent-metal-dependent TIM barrel enzymes"/>
    <property type="match status" value="1"/>
</dbReference>
<proteinExistence type="predicted"/>
<dbReference type="GO" id="GO:0008833">
    <property type="term" value="F:deoxyribonuclease IV (phage-T4-induced) activity"/>
    <property type="evidence" value="ECO:0007669"/>
    <property type="project" value="UniProtKB-EC"/>
</dbReference>
<dbReference type="EMBL" id="AM422018">
    <property type="protein sequence ID" value="CAM11782.1"/>
    <property type="molecule type" value="Genomic_DNA"/>
</dbReference>
<keyword evidence="1" id="KW-0378">Hydrolase</keyword>
<dbReference type="AlphaFoldDB" id="B1VA10"/>
<protein>
    <submittedName>
        <fullName evidence="1">Putative endonuclease IV</fullName>
        <ecNumber evidence="1">3.1.21.2</ecNumber>
    </submittedName>
</protein>
<dbReference type="EC" id="3.1.21.2" evidence="1"/>
<keyword evidence="1" id="KW-0540">Nuclease</keyword>
<dbReference type="KEGG" id="pal:PA0448"/>
<gene>
    <name evidence="1" type="ordered locus">PA0448</name>
</gene>
<dbReference type="InterPro" id="IPR036237">
    <property type="entry name" value="Xyl_isomerase-like_sf"/>
</dbReference>